<comment type="function">
    <text evidence="4">Binds as a heterodimer with protein bS6 to the central domain of the 16S rRNA, where it helps stabilize the platform of the 30S subunit.</text>
</comment>
<dbReference type="PANTHER" id="PTHR13479:SF40">
    <property type="entry name" value="SMALL RIBOSOMAL SUBUNIT PROTEIN BS18M"/>
    <property type="match status" value="1"/>
</dbReference>
<organism evidence="6 7">
    <name type="scientific">Poriferisphaera corsica</name>
    <dbReference type="NCBI Taxonomy" id="2528020"/>
    <lineage>
        <taxon>Bacteria</taxon>
        <taxon>Pseudomonadati</taxon>
        <taxon>Planctomycetota</taxon>
        <taxon>Phycisphaerae</taxon>
        <taxon>Phycisphaerales</taxon>
        <taxon>Phycisphaeraceae</taxon>
        <taxon>Poriferisphaera</taxon>
    </lineage>
</organism>
<gene>
    <name evidence="4 6" type="primary">rpsR</name>
    <name evidence="6" type="ORF">KS4_20220</name>
</gene>
<dbReference type="NCBIfam" id="TIGR00165">
    <property type="entry name" value="S18"/>
    <property type="match status" value="1"/>
</dbReference>
<dbReference type="GO" id="GO:0003735">
    <property type="term" value="F:structural constituent of ribosome"/>
    <property type="evidence" value="ECO:0007669"/>
    <property type="project" value="InterPro"/>
</dbReference>
<dbReference type="InterPro" id="IPR036870">
    <property type="entry name" value="Ribosomal_bS18_sf"/>
</dbReference>
<dbReference type="Gene3D" id="4.10.640.10">
    <property type="entry name" value="Ribosomal protein S18"/>
    <property type="match status" value="1"/>
</dbReference>
<dbReference type="PRINTS" id="PR00974">
    <property type="entry name" value="RIBOSOMALS18"/>
</dbReference>
<dbReference type="GO" id="GO:0070181">
    <property type="term" value="F:small ribosomal subunit rRNA binding"/>
    <property type="evidence" value="ECO:0007669"/>
    <property type="project" value="TreeGrafter"/>
</dbReference>
<evidence type="ECO:0000256" key="4">
    <source>
        <dbReference type="HAMAP-Rule" id="MF_00270"/>
    </source>
</evidence>
<keyword evidence="4" id="KW-0694">RNA-binding</keyword>
<proteinExistence type="inferred from homology"/>
<accession>A0A517YUX7</accession>
<keyword evidence="2 4" id="KW-0689">Ribosomal protein</keyword>
<comment type="similarity">
    <text evidence="1 4 5">Belongs to the bacterial ribosomal protein bS18 family.</text>
</comment>
<dbReference type="EMBL" id="CP036425">
    <property type="protein sequence ID" value="QDU33962.1"/>
    <property type="molecule type" value="Genomic_DNA"/>
</dbReference>
<name>A0A517YUX7_9BACT</name>
<dbReference type="GO" id="GO:1990904">
    <property type="term" value="C:ribonucleoprotein complex"/>
    <property type="evidence" value="ECO:0007669"/>
    <property type="project" value="UniProtKB-KW"/>
</dbReference>
<comment type="subunit">
    <text evidence="4">Part of the 30S ribosomal subunit. Forms a tight heterodimer with protein bS6.</text>
</comment>
<evidence type="ECO:0000313" key="6">
    <source>
        <dbReference type="EMBL" id="QDU33962.1"/>
    </source>
</evidence>
<evidence type="ECO:0000313" key="7">
    <source>
        <dbReference type="Proteomes" id="UP000317369"/>
    </source>
</evidence>
<dbReference type="InterPro" id="IPR001648">
    <property type="entry name" value="Ribosomal_bS18"/>
</dbReference>
<evidence type="ECO:0000256" key="5">
    <source>
        <dbReference type="RuleBase" id="RU003910"/>
    </source>
</evidence>
<dbReference type="SUPFAM" id="SSF46911">
    <property type="entry name" value="Ribosomal protein S18"/>
    <property type="match status" value="1"/>
</dbReference>
<keyword evidence="3 4" id="KW-0687">Ribonucleoprotein</keyword>
<dbReference type="PANTHER" id="PTHR13479">
    <property type="entry name" value="30S RIBOSOMAL PROTEIN S18"/>
    <property type="match status" value="1"/>
</dbReference>
<dbReference type="OrthoDB" id="9812008at2"/>
<sequence length="80" mass="9254">MADFKKFGVKGQFKVAERSTNGKYFIDFKRADDLRRFMTPNGKIQGRKKTGLTAREQRMMAQAIKRARYMALLPYTSATL</sequence>
<dbReference type="KEGG" id="pcor:KS4_20220"/>
<evidence type="ECO:0000256" key="2">
    <source>
        <dbReference type="ARBA" id="ARBA00022980"/>
    </source>
</evidence>
<evidence type="ECO:0000256" key="3">
    <source>
        <dbReference type="ARBA" id="ARBA00023274"/>
    </source>
</evidence>
<dbReference type="HAMAP" id="MF_00270">
    <property type="entry name" value="Ribosomal_bS18"/>
    <property type="match status" value="1"/>
</dbReference>
<evidence type="ECO:0000256" key="1">
    <source>
        <dbReference type="ARBA" id="ARBA00005589"/>
    </source>
</evidence>
<protein>
    <recommendedName>
        <fullName evidence="4">Small ribosomal subunit protein bS18</fullName>
    </recommendedName>
</protein>
<keyword evidence="4" id="KW-0699">rRNA-binding</keyword>
<dbReference type="GO" id="GO:0006412">
    <property type="term" value="P:translation"/>
    <property type="evidence" value="ECO:0007669"/>
    <property type="project" value="UniProtKB-UniRule"/>
</dbReference>
<dbReference type="GO" id="GO:0005840">
    <property type="term" value="C:ribosome"/>
    <property type="evidence" value="ECO:0007669"/>
    <property type="project" value="UniProtKB-KW"/>
</dbReference>
<dbReference type="RefSeq" id="WP_145077431.1">
    <property type="nucleotide sequence ID" value="NZ_CP036425.1"/>
</dbReference>
<dbReference type="Proteomes" id="UP000317369">
    <property type="component" value="Chromosome"/>
</dbReference>
<reference evidence="6 7" key="1">
    <citation type="submission" date="2019-02" db="EMBL/GenBank/DDBJ databases">
        <title>Deep-cultivation of Planctomycetes and their phenomic and genomic characterization uncovers novel biology.</title>
        <authorList>
            <person name="Wiegand S."/>
            <person name="Jogler M."/>
            <person name="Boedeker C."/>
            <person name="Pinto D."/>
            <person name="Vollmers J."/>
            <person name="Rivas-Marin E."/>
            <person name="Kohn T."/>
            <person name="Peeters S.H."/>
            <person name="Heuer A."/>
            <person name="Rast P."/>
            <person name="Oberbeckmann S."/>
            <person name="Bunk B."/>
            <person name="Jeske O."/>
            <person name="Meyerdierks A."/>
            <person name="Storesund J.E."/>
            <person name="Kallscheuer N."/>
            <person name="Luecker S."/>
            <person name="Lage O.M."/>
            <person name="Pohl T."/>
            <person name="Merkel B.J."/>
            <person name="Hornburger P."/>
            <person name="Mueller R.-W."/>
            <person name="Bruemmer F."/>
            <person name="Labrenz M."/>
            <person name="Spormann A.M."/>
            <person name="Op den Camp H."/>
            <person name="Overmann J."/>
            <person name="Amann R."/>
            <person name="Jetten M.S.M."/>
            <person name="Mascher T."/>
            <person name="Medema M.H."/>
            <person name="Devos D.P."/>
            <person name="Kaster A.-K."/>
            <person name="Ovreas L."/>
            <person name="Rohde M."/>
            <person name="Galperin M.Y."/>
            <person name="Jogler C."/>
        </authorList>
    </citation>
    <scope>NUCLEOTIDE SEQUENCE [LARGE SCALE GENOMIC DNA]</scope>
    <source>
        <strain evidence="6 7">KS4</strain>
    </source>
</reference>
<dbReference type="AlphaFoldDB" id="A0A517YUX7"/>
<dbReference type="Pfam" id="PF01084">
    <property type="entry name" value="Ribosomal_S18"/>
    <property type="match status" value="1"/>
</dbReference>
<keyword evidence="7" id="KW-1185">Reference proteome</keyword>